<reference evidence="3 4" key="1">
    <citation type="submission" date="2016-10" db="EMBL/GenBank/DDBJ databases">
        <authorList>
            <person name="de Groot N.N."/>
        </authorList>
    </citation>
    <scope>NUCLEOTIDE SEQUENCE [LARGE SCALE GENOMIC DNA]</scope>
    <source>
        <strain evidence="3 4">DSM 44637</strain>
    </source>
</reference>
<dbReference type="AlphaFoldDB" id="A0A1I5SRI7"/>
<evidence type="ECO:0000313" key="4">
    <source>
        <dbReference type="Proteomes" id="UP000199137"/>
    </source>
</evidence>
<dbReference type="Pfam" id="PF01936">
    <property type="entry name" value="NYN"/>
    <property type="match status" value="1"/>
</dbReference>
<feature type="compositionally biased region" description="Low complexity" evidence="1">
    <location>
        <begin position="56"/>
        <end position="67"/>
    </location>
</feature>
<dbReference type="STRING" id="112413.SAMN05421854_106423"/>
<name>A0A1I5SRI7_9PSEU</name>
<evidence type="ECO:0000313" key="3">
    <source>
        <dbReference type="EMBL" id="SFP73251.1"/>
    </source>
</evidence>
<protein>
    <recommendedName>
        <fullName evidence="2">NYN domain-containing protein</fullName>
    </recommendedName>
</protein>
<evidence type="ECO:0000259" key="2">
    <source>
        <dbReference type="Pfam" id="PF01936"/>
    </source>
</evidence>
<feature type="region of interest" description="Disordered" evidence="1">
    <location>
        <begin position="56"/>
        <end position="101"/>
    </location>
</feature>
<dbReference type="Proteomes" id="UP000199137">
    <property type="component" value="Unassembled WGS sequence"/>
</dbReference>
<dbReference type="PANTHER" id="PTHR35811">
    <property type="entry name" value="SLR1870 PROTEIN"/>
    <property type="match status" value="1"/>
</dbReference>
<dbReference type="EMBL" id="FOWC01000006">
    <property type="protein sequence ID" value="SFP73251.1"/>
    <property type="molecule type" value="Genomic_DNA"/>
</dbReference>
<accession>A0A1I5SRI7</accession>
<sequence length="101" mass="10566">MGIFHCPPTSSDRDFTRLAARPRGSGLTAYGFGKRKTPQPFVAACDKFLYTNNLTSPSTASSAGAAPKQKPGMSTAQLTTDAALANQRVPQPAPGSVKRAV</sequence>
<feature type="domain" description="NYN" evidence="2">
    <location>
        <begin position="10"/>
        <end position="50"/>
    </location>
</feature>
<dbReference type="PANTHER" id="PTHR35811:SF1">
    <property type="entry name" value="HTH OST-TYPE DOMAIN-CONTAINING PROTEIN"/>
    <property type="match status" value="1"/>
</dbReference>
<organism evidence="3 4">
    <name type="scientific">Amycolatopsis rubida</name>
    <dbReference type="NCBI Taxonomy" id="112413"/>
    <lineage>
        <taxon>Bacteria</taxon>
        <taxon>Bacillati</taxon>
        <taxon>Actinomycetota</taxon>
        <taxon>Actinomycetes</taxon>
        <taxon>Pseudonocardiales</taxon>
        <taxon>Pseudonocardiaceae</taxon>
        <taxon>Amycolatopsis</taxon>
    </lineage>
</organism>
<dbReference type="InterPro" id="IPR021139">
    <property type="entry name" value="NYN"/>
</dbReference>
<gene>
    <name evidence="3" type="ORF">SAMN05421854_106423</name>
</gene>
<proteinExistence type="predicted"/>
<dbReference type="GO" id="GO:0004540">
    <property type="term" value="F:RNA nuclease activity"/>
    <property type="evidence" value="ECO:0007669"/>
    <property type="project" value="InterPro"/>
</dbReference>
<evidence type="ECO:0000256" key="1">
    <source>
        <dbReference type="SAM" id="MobiDB-lite"/>
    </source>
</evidence>